<sequence>MQLKPSRFVRFIGFLIFSIIIGGEGSENRFALLLIFAIPRLESKGSQERRPAAITLDYLSFGGSKGRLYGRVYPRPPPAAFSTMPSHLVTSAVEPLADHYILTPLLLIVASLASSIIYNLYFHPLRSYPGPFLGRATILHALFWEFRGSLHLKSKKWHDKYGEVVRVAPNQLSYNSSRAWEAICGHRTSAAKGLFDKDPEFFPESPKGPPHIVPLKAQEILLQGYVDFFVSQLRERASVDNGVVNMVHWFNFTTFDIIGDLAFGESFGLLEKGIWQKYLSAMFGSLEFAVYFRAIRRVFPRSMEKFIERMVTPTSFRGDRQYLFDVAESKLANRASIETERQDFVYHMLKGSKEAIGDDGLSFEDMLAQSQLLIVAGSETTATALSGMLYYLLEEPSQKSLSRLVEEIRSSFNTESDITFHSTTKLKYLQAVLEEALRVYPPVPSIFPRVTPEPGQVICDKFVPAGTTVGMHHYSTYHSAENFFDPDAFHPERWLEGEDSRFINDNKSAFHPFSHGPRNCLGKNLAYAELRLITCKFFWNFDVESQPENKNWKDQPTNSLWIKKPLLVKLRPRTGS</sequence>
<keyword evidence="10" id="KW-0472">Membrane</keyword>
<dbReference type="PANTHER" id="PTHR24305">
    <property type="entry name" value="CYTOCHROME P450"/>
    <property type="match status" value="1"/>
</dbReference>
<dbReference type="EMBL" id="LFMY01000004">
    <property type="protein sequence ID" value="OKL60868.1"/>
    <property type="molecule type" value="Genomic_DNA"/>
</dbReference>
<reference evidence="11 12" key="1">
    <citation type="submission" date="2015-06" db="EMBL/GenBank/DDBJ databases">
        <title>Talaromyces atroroseus IBT 11181 draft genome.</title>
        <authorList>
            <person name="Rasmussen K.B."/>
            <person name="Rasmussen S."/>
            <person name="Petersen B."/>
            <person name="Sicheritz-Ponten T."/>
            <person name="Mortensen U.H."/>
            <person name="Thrane U."/>
        </authorList>
    </citation>
    <scope>NUCLEOTIDE SEQUENCE [LARGE SCALE GENOMIC DNA]</scope>
    <source>
        <strain evidence="11 12">IBT 11181</strain>
    </source>
</reference>
<dbReference type="GO" id="GO:0016705">
    <property type="term" value="F:oxidoreductase activity, acting on paired donors, with incorporation or reduction of molecular oxygen"/>
    <property type="evidence" value="ECO:0007669"/>
    <property type="project" value="InterPro"/>
</dbReference>
<keyword evidence="12" id="KW-1185">Reference proteome</keyword>
<dbReference type="Gene3D" id="1.10.630.10">
    <property type="entry name" value="Cytochrome P450"/>
    <property type="match status" value="1"/>
</dbReference>
<evidence type="ECO:0000313" key="12">
    <source>
        <dbReference type="Proteomes" id="UP000214365"/>
    </source>
</evidence>
<evidence type="ECO:0000256" key="1">
    <source>
        <dbReference type="ARBA" id="ARBA00001971"/>
    </source>
</evidence>
<feature type="transmembrane region" description="Helical" evidence="10">
    <location>
        <begin position="12"/>
        <end position="38"/>
    </location>
</feature>
<keyword evidence="6 8" id="KW-0408">Iron</keyword>
<dbReference type="STRING" id="1441469.A0A225AU96"/>
<comment type="similarity">
    <text evidence="2 9">Belongs to the cytochrome P450 family.</text>
</comment>
<evidence type="ECO:0000256" key="2">
    <source>
        <dbReference type="ARBA" id="ARBA00010617"/>
    </source>
</evidence>
<evidence type="ECO:0000256" key="3">
    <source>
        <dbReference type="ARBA" id="ARBA00022617"/>
    </source>
</evidence>
<keyword evidence="5 9" id="KW-0560">Oxidoreductase</keyword>
<dbReference type="PROSITE" id="PS00086">
    <property type="entry name" value="CYTOCHROME_P450"/>
    <property type="match status" value="1"/>
</dbReference>
<name>A0A225AU96_TALAT</name>
<protein>
    <recommendedName>
        <fullName evidence="13">Isotrichodermin C-15 hydroxylase</fullName>
    </recommendedName>
</protein>
<evidence type="ECO:0000256" key="10">
    <source>
        <dbReference type="SAM" id="Phobius"/>
    </source>
</evidence>
<dbReference type="InterPro" id="IPR036396">
    <property type="entry name" value="Cyt_P450_sf"/>
</dbReference>
<dbReference type="InterPro" id="IPR050121">
    <property type="entry name" value="Cytochrome_P450_monoxygenase"/>
</dbReference>
<dbReference type="CDD" id="cd11058">
    <property type="entry name" value="CYP60B-like"/>
    <property type="match status" value="1"/>
</dbReference>
<dbReference type="GO" id="GO:0020037">
    <property type="term" value="F:heme binding"/>
    <property type="evidence" value="ECO:0007669"/>
    <property type="project" value="InterPro"/>
</dbReference>
<dbReference type="GO" id="GO:0004497">
    <property type="term" value="F:monooxygenase activity"/>
    <property type="evidence" value="ECO:0007669"/>
    <property type="project" value="UniProtKB-KW"/>
</dbReference>
<comment type="cofactor">
    <cofactor evidence="1 8">
        <name>heme</name>
        <dbReference type="ChEBI" id="CHEBI:30413"/>
    </cofactor>
</comment>
<evidence type="ECO:0000256" key="4">
    <source>
        <dbReference type="ARBA" id="ARBA00022723"/>
    </source>
</evidence>
<keyword evidence="4 8" id="KW-0479">Metal-binding</keyword>
<dbReference type="AlphaFoldDB" id="A0A225AU96"/>
<evidence type="ECO:0008006" key="13">
    <source>
        <dbReference type="Google" id="ProtNLM"/>
    </source>
</evidence>
<dbReference type="RefSeq" id="XP_020120989.1">
    <property type="nucleotide sequence ID" value="XM_020265650.1"/>
</dbReference>
<dbReference type="PANTHER" id="PTHR24305:SF210">
    <property type="entry name" value="CYTOCHROME P450 MONOOXYGENASE ASQL-RELATED"/>
    <property type="match status" value="1"/>
</dbReference>
<gene>
    <name evidence="11" type="ORF">UA08_03359</name>
</gene>
<evidence type="ECO:0000256" key="9">
    <source>
        <dbReference type="RuleBase" id="RU000461"/>
    </source>
</evidence>
<evidence type="ECO:0000256" key="6">
    <source>
        <dbReference type="ARBA" id="ARBA00023004"/>
    </source>
</evidence>
<dbReference type="InterPro" id="IPR017972">
    <property type="entry name" value="Cyt_P450_CS"/>
</dbReference>
<dbReference type="SUPFAM" id="SSF48264">
    <property type="entry name" value="Cytochrome P450"/>
    <property type="match status" value="1"/>
</dbReference>
<evidence type="ECO:0000256" key="7">
    <source>
        <dbReference type="ARBA" id="ARBA00023033"/>
    </source>
</evidence>
<comment type="caution">
    <text evidence="11">The sequence shown here is derived from an EMBL/GenBank/DDBJ whole genome shotgun (WGS) entry which is preliminary data.</text>
</comment>
<dbReference type="InterPro" id="IPR002401">
    <property type="entry name" value="Cyt_P450_E_grp-I"/>
</dbReference>
<evidence type="ECO:0000256" key="5">
    <source>
        <dbReference type="ARBA" id="ARBA00023002"/>
    </source>
</evidence>
<evidence type="ECO:0000313" key="11">
    <source>
        <dbReference type="EMBL" id="OKL60868.1"/>
    </source>
</evidence>
<dbReference type="GO" id="GO:0005506">
    <property type="term" value="F:iron ion binding"/>
    <property type="evidence" value="ECO:0007669"/>
    <property type="project" value="InterPro"/>
</dbReference>
<keyword evidence="7 9" id="KW-0503">Monooxygenase</keyword>
<dbReference type="OrthoDB" id="1470350at2759"/>
<organism evidence="11 12">
    <name type="scientific">Talaromyces atroroseus</name>
    <dbReference type="NCBI Taxonomy" id="1441469"/>
    <lineage>
        <taxon>Eukaryota</taxon>
        <taxon>Fungi</taxon>
        <taxon>Dikarya</taxon>
        <taxon>Ascomycota</taxon>
        <taxon>Pezizomycotina</taxon>
        <taxon>Eurotiomycetes</taxon>
        <taxon>Eurotiomycetidae</taxon>
        <taxon>Eurotiales</taxon>
        <taxon>Trichocomaceae</taxon>
        <taxon>Talaromyces</taxon>
        <taxon>Talaromyces sect. Trachyspermi</taxon>
    </lineage>
</organism>
<dbReference type="InterPro" id="IPR001128">
    <property type="entry name" value="Cyt_P450"/>
</dbReference>
<dbReference type="PRINTS" id="PR00385">
    <property type="entry name" value="P450"/>
</dbReference>
<accession>A0A225AU96</accession>
<dbReference type="Pfam" id="PF00067">
    <property type="entry name" value="p450"/>
    <property type="match status" value="1"/>
</dbReference>
<keyword evidence="10" id="KW-1133">Transmembrane helix</keyword>
<dbReference type="GeneID" id="31003114"/>
<dbReference type="PRINTS" id="PR00463">
    <property type="entry name" value="EP450I"/>
</dbReference>
<keyword evidence="3 8" id="KW-0349">Heme</keyword>
<dbReference type="Proteomes" id="UP000214365">
    <property type="component" value="Unassembled WGS sequence"/>
</dbReference>
<feature type="binding site" description="axial binding residue" evidence="8">
    <location>
        <position position="520"/>
    </location>
    <ligand>
        <name>heme</name>
        <dbReference type="ChEBI" id="CHEBI:30413"/>
    </ligand>
    <ligandPart>
        <name>Fe</name>
        <dbReference type="ChEBI" id="CHEBI:18248"/>
    </ligandPart>
</feature>
<evidence type="ECO:0000256" key="8">
    <source>
        <dbReference type="PIRSR" id="PIRSR602401-1"/>
    </source>
</evidence>
<proteinExistence type="inferred from homology"/>
<keyword evidence="10" id="KW-0812">Transmembrane</keyword>